<dbReference type="SUPFAM" id="SSF81383">
    <property type="entry name" value="F-box domain"/>
    <property type="match status" value="1"/>
</dbReference>
<organism evidence="3 4">
    <name type="scientific">Gymnopus androsaceus JB14</name>
    <dbReference type="NCBI Taxonomy" id="1447944"/>
    <lineage>
        <taxon>Eukaryota</taxon>
        <taxon>Fungi</taxon>
        <taxon>Dikarya</taxon>
        <taxon>Basidiomycota</taxon>
        <taxon>Agaricomycotina</taxon>
        <taxon>Agaricomycetes</taxon>
        <taxon>Agaricomycetidae</taxon>
        <taxon>Agaricales</taxon>
        <taxon>Marasmiineae</taxon>
        <taxon>Omphalotaceae</taxon>
        <taxon>Gymnopus</taxon>
    </lineage>
</organism>
<dbReference type="Proteomes" id="UP000799118">
    <property type="component" value="Unassembled WGS sequence"/>
</dbReference>
<reference evidence="3" key="1">
    <citation type="journal article" date="2019" name="Environ. Microbiol.">
        <title>Fungal ecological strategies reflected in gene transcription - a case study of two litter decomposers.</title>
        <authorList>
            <person name="Barbi F."/>
            <person name="Kohler A."/>
            <person name="Barry K."/>
            <person name="Baskaran P."/>
            <person name="Daum C."/>
            <person name="Fauchery L."/>
            <person name="Ihrmark K."/>
            <person name="Kuo A."/>
            <person name="LaButti K."/>
            <person name="Lipzen A."/>
            <person name="Morin E."/>
            <person name="Grigoriev I.V."/>
            <person name="Henrissat B."/>
            <person name="Lindahl B."/>
            <person name="Martin F."/>
        </authorList>
    </citation>
    <scope>NUCLEOTIDE SEQUENCE</scope>
    <source>
        <strain evidence="3">JB14</strain>
    </source>
</reference>
<gene>
    <name evidence="3" type="ORF">BT96DRAFT_986229</name>
</gene>
<dbReference type="InterPro" id="IPR001810">
    <property type="entry name" value="F-box_dom"/>
</dbReference>
<evidence type="ECO:0000256" key="1">
    <source>
        <dbReference type="SAM" id="MobiDB-lite"/>
    </source>
</evidence>
<dbReference type="CDD" id="cd09917">
    <property type="entry name" value="F-box_SF"/>
    <property type="match status" value="1"/>
</dbReference>
<evidence type="ECO:0000313" key="4">
    <source>
        <dbReference type="Proteomes" id="UP000799118"/>
    </source>
</evidence>
<evidence type="ECO:0000259" key="2">
    <source>
        <dbReference type="PROSITE" id="PS50181"/>
    </source>
</evidence>
<accession>A0A6A4IHD7</accession>
<feature type="region of interest" description="Disordered" evidence="1">
    <location>
        <begin position="32"/>
        <end position="66"/>
    </location>
</feature>
<dbReference type="InterPro" id="IPR036047">
    <property type="entry name" value="F-box-like_dom_sf"/>
</dbReference>
<dbReference type="OrthoDB" id="2322499at2759"/>
<feature type="domain" description="F-box" evidence="2">
    <location>
        <begin position="82"/>
        <end position="131"/>
    </location>
</feature>
<dbReference type="PROSITE" id="PS50181">
    <property type="entry name" value="FBOX"/>
    <property type="match status" value="1"/>
</dbReference>
<proteinExistence type="predicted"/>
<protein>
    <recommendedName>
        <fullName evidence="2">F-box domain-containing protein</fullName>
    </recommendedName>
</protein>
<dbReference type="EMBL" id="ML769393">
    <property type="protein sequence ID" value="KAE9408005.1"/>
    <property type="molecule type" value="Genomic_DNA"/>
</dbReference>
<evidence type="ECO:0000313" key="3">
    <source>
        <dbReference type="EMBL" id="KAE9408005.1"/>
    </source>
</evidence>
<sequence>MNLNSSLIRRSLRIQEKEVASAAQDHKILQPSTEELLDEEYDSEEHRSRKRAKKSANAETSTKKNRIPAQFRKVRGKLGLLERLAKDVPLEVVLEIFCYLDPKDLLQLARSTSDLRGIVMSKSSENVWRVALENVRDLPPLPEDLNEPQYAHLLYDSYCHVCNHKDPEYVLWSFRMRCCRKCLSTVFPIFDITFLESQPPEFRSRWDILPLEYLPGDANKRRVFHPGLAAQLKAEFETLLPGDRSAWLAEKLTERKRKVSHRAVMKEAILDRLDELGWREEAKIIMSGWQVYLPRDEFSNHKLVDQSKKLTEYGTGVLDSLCRIILDFNPAQRLATKQPQNPIIYQRYVDLMKEYNRTLAVSDLREPFPGIGDIITHQLFEDLIWNTPHDEYLGDEFFRLKISEYLPSIIDEWRPAKIQEVVEIMRQFQTAATVSDLHLATSVFKCTGCGLYGQTDMYYPQMFYHRCCFNNPFPNGRSNERFTTYSKALRAFLDGGYATIGPWMSHKLSFNEVKSQMSRVIIKGCSLDPATATIQDLNSADPLIECTSCTSVLRWAGVNVRTQIQPSS</sequence>
<keyword evidence="4" id="KW-1185">Reference proteome</keyword>
<dbReference type="Pfam" id="PF00646">
    <property type="entry name" value="F-box"/>
    <property type="match status" value="1"/>
</dbReference>
<name>A0A6A4IHD7_9AGAR</name>
<dbReference type="AlphaFoldDB" id="A0A6A4IHD7"/>